<organism evidence="2 3">
    <name type="scientific">Paenibacillus psychroresistens</name>
    <dbReference type="NCBI Taxonomy" id="1778678"/>
    <lineage>
        <taxon>Bacteria</taxon>
        <taxon>Bacillati</taxon>
        <taxon>Bacillota</taxon>
        <taxon>Bacilli</taxon>
        <taxon>Bacillales</taxon>
        <taxon>Paenibacillaceae</taxon>
        <taxon>Paenibacillus</taxon>
    </lineage>
</organism>
<sequence>MFTKATKVMVTLVFVFSLVTAGCTSNAKHQVKQQGTTMQQAPNNVNMKMDNRFDIAQAAADRIIRITGVKGANVLVTKHNAYVAAVVNTPANQISRALEDQIAAEVRATDPTIKNVYVSTNPEFVDRVKQYVYEARTGRPVSGFFNELNQMIQRIFPVSR</sequence>
<reference evidence="3" key="1">
    <citation type="submission" date="2018-11" db="EMBL/GenBank/DDBJ databases">
        <title>Complete genome sequence of Paenibacillus sp. ML311-T8.</title>
        <authorList>
            <person name="Nam Y.-D."/>
            <person name="Kang J."/>
            <person name="Chung W.-H."/>
            <person name="Park Y.S."/>
        </authorList>
    </citation>
    <scope>NUCLEOTIDE SEQUENCE [LARGE SCALE GENOMIC DNA]</scope>
    <source>
        <strain evidence="3">ML311-T8</strain>
    </source>
</reference>
<proteinExistence type="predicted"/>
<evidence type="ECO:0000313" key="2">
    <source>
        <dbReference type="EMBL" id="QGQ99012.1"/>
    </source>
</evidence>
<evidence type="ECO:0000313" key="3">
    <source>
        <dbReference type="Proteomes" id="UP000426246"/>
    </source>
</evidence>
<dbReference type="AlphaFoldDB" id="A0A6B8RTC2"/>
<dbReference type="OrthoDB" id="1707228at2"/>
<keyword evidence="3" id="KW-1185">Reference proteome</keyword>
<dbReference type="Proteomes" id="UP000426246">
    <property type="component" value="Chromosome"/>
</dbReference>
<feature type="chain" id="PRO_5039169055" evidence="1">
    <location>
        <begin position="22"/>
        <end position="160"/>
    </location>
</feature>
<dbReference type="GO" id="GO:0030435">
    <property type="term" value="P:sporulation resulting in formation of a cellular spore"/>
    <property type="evidence" value="ECO:0007669"/>
    <property type="project" value="InterPro"/>
</dbReference>
<dbReference type="InterPro" id="IPR014247">
    <property type="entry name" value="Spore_lipoprot_YhcN/YlaJ"/>
</dbReference>
<keyword evidence="2" id="KW-0449">Lipoprotein</keyword>
<dbReference type="RefSeq" id="WP_155704120.1">
    <property type="nucleotide sequence ID" value="NZ_CP034235.1"/>
</dbReference>
<gene>
    <name evidence="2" type="ORF">EHS13_31120</name>
</gene>
<dbReference type="InterPro" id="IPR019076">
    <property type="entry name" value="Spore_lipoprot_YhcN/YlaJ-like"/>
</dbReference>
<feature type="signal peptide" evidence="1">
    <location>
        <begin position="1"/>
        <end position="21"/>
    </location>
</feature>
<dbReference type="KEGG" id="ppsc:EHS13_31120"/>
<accession>A0A6B8RTC2</accession>
<evidence type="ECO:0000256" key="1">
    <source>
        <dbReference type="SAM" id="SignalP"/>
    </source>
</evidence>
<name>A0A6B8RTC2_9BACL</name>
<dbReference type="NCBIfam" id="TIGR02898">
    <property type="entry name" value="spore_YhcN_YlaJ"/>
    <property type="match status" value="1"/>
</dbReference>
<protein>
    <submittedName>
        <fullName evidence="2">YhcN/YlaJ family sporulation lipoprotein</fullName>
    </submittedName>
</protein>
<dbReference type="EMBL" id="CP034235">
    <property type="protein sequence ID" value="QGQ99012.1"/>
    <property type="molecule type" value="Genomic_DNA"/>
</dbReference>
<dbReference type="Pfam" id="PF09580">
    <property type="entry name" value="Spore_YhcN_YlaJ"/>
    <property type="match status" value="1"/>
</dbReference>
<keyword evidence="1" id="KW-0732">Signal</keyword>
<dbReference type="PROSITE" id="PS51257">
    <property type="entry name" value="PROKAR_LIPOPROTEIN"/>
    <property type="match status" value="1"/>
</dbReference>